<feature type="domain" description="N-acetyltransferase" evidence="1">
    <location>
        <begin position="1"/>
        <end position="107"/>
    </location>
</feature>
<dbReference type="EMBL" id="FNHU01000001">
    <property type="protein sequence ID" value="SDM29607.1"/>
    <property type="molecule type" value="Genomic_DNA"/>
</dbReference>
<name>A0A1G9S2W8_9ACTO</name>
<accession>A0A1G9S2W8</accession>
<dbReference type="InterPro" id="IPR000182">
    <property type="entry name" value="GNAT_dom"/>
</dbReference>
<dbReference type="RefSeq" id="WP_092607110.1">
    <property type="nucleotide sequence ID" value="NZ_FNHU01000001.1"/>
</dbReference>
<gene>
    <name evidence="2" type="ORF">SAMN04487766_101256</name>
</gene>
<protein>
    <submittedName>
        <fullName evidence="2">Acetyltransferase (GNAT) family protein</fullName>
    </submittedName>
</protein>
<dbReference type="Gene3D" id="3.40.630.30">
    <property type="match status" value="1"/>
</dbReference>
<dbReference type="InterPro" id="IPR016181">
    <property type="entry name" value="Acyl_CoA_acyltransferase"/>
</dbReference>
<dbReference type="PROSITE" id="PS51186">
    <property type="entry name" value="GNAT"/>
    <property type="match status" value="1"/>
</dbReference>
<proteinExistence type="predicted"/>
<keyword evidence="2" id="KW-0808">Transferase</keyword>
<evidence type="ECO:0000313" key="2">
    <source>
        <dbReference type="EMBL" id="SDM29607.1"/>
    </source>
</evidence>
<reference evidence="2 3" key="1">
    <citation type="submission" date="2016-10" db="EMBL/GenBank/DDBJ databases">
        <authorList>
            <person name="de Groot N.N."/>
        </authorList>
    </citation>
    <scope>NUCLEOTIDE SEQUENCE [LARGE SCALE GENOMIC DNA]</scope>
    <source>
        <strain evidence="2 3">KPR-7B</strain>
    </source>
</reference>
<dbReference type="AlphaFoldDB" id="A0A1G9S2W8"/>
<dbReference type="CDD" id="cd04301">
    <property type="entry name" value="NAT_SF"/>
    <property type="match status" value="1"/>
</dbReference>
<organism evidence="2 3">
    <name type="scientific">Actinomyces ruminicola</name>
    <dbReference type="NCBI Taxonomy" id="332524"/>
    <lineage>
        <taxon>Bacteria</taxon>
        <taxon>Bacillati</taxon>
        <taxon>Actinomycetota</taxon>
        <taxon>Actinomycetes</taxon>
        <taxon>Actinomycetales</taxon>
        <taxon>Actinomycetaceae</taxon>
        <taxon>Actinomyces</taxon>
    </lineage>
</organism>
<dbReference type="Proteomes" id="UP000199671">
    <property type="component" value="Unassembled WGS sequence"/>
</dbReference>
<evidence type="ECO:0000259" key="1">
    <source>
        <dbReference type="PROSITE" id="PS51186"/>
    </source>
</evidence>
<dbReference type="GO" id="GO:0016747">
    <property type="term" value="F:acyltransferase activity, transferring groups other than amino-acyl groups"/>
    <property type="evidence" value="ECO:0007669"/>
    <property type="project" value="InterPro"/>
</dbReference>
<dbReference type="SUPFAM" id="SSF55729">
    <property type="entry name" value="Acyl-CoA N-acyltransferases (Nat)"/>
    <property type="match status" value="1"/>
</dbReference>
<evidence type="ECO:0000313" key="3">
    <source>
        <dbReference type="Proteomes" id="UP000199671"/>
    </source>
</evidence>
<dbReference type="Pfam" id="PF00583">
    <property type="entry name" value="Acetyltransf_1"/>
    <property type="match status" value="1"/>
</dbReference>
<sequence>MAERLRGHSLFWATARLETELVGFVNVLGDGGLHAILMDTCVSPRRQGLGTGTRLVDTAAQEARRRGCRWLHVDYDPPLAAFYENGCGMSPTSAALLDLGSASKAARVSHPSHGLPGTQ</sequence>